<dbReference type="AlphaFoldDB" id="A0A9X0D046"/>
<feature type="region of interest" description="Disordered" evidence="1">
    <location>
        <begin position="1"/>
        <end position="82"/>
    </location>
</feature>
<feature type="compositionally biased region" description="Polar residues" evidence="1">
    <location>
        <begin position="177"/>
        <end position="187"/>
    </location>
</feature>
<evidence type="ECO:0000313" key="3">
    <source>
        <dbReference type="Proteomes" id="UP001163046"/>
    </source>
</evidence>
<feature type="region of interest" description="Disordered" evidence="1">
    <location>
        <begin position="167"/>
        <end position="196"/>
    </location>
</feature>
<keyword evidence="3" id="KW-1185">Reference proteome</keyword>
<evidence type="ECO:0000313" key="2">
    <source>
        <dbReference type="EMBL" id="KAJ7379919.1"/>
    </source>
</evidence>
<accession>A0A9X0D046</accession>
<evidence type="ECO:0000256" key="1">
    <source>
        <dbReference type="SAM" id="MobiDB-lite"/>
    </source>
</evidence>
<organism evidence="2 3">
    <name type="scientific">Desmophyllum pertusum</name>
    <dbReference type="NCBI Taxonomy" id="174260"/>
    <lineage>
        <taxon>Eukaryota</taxon>
        <taxon>Metazoa</taxon>
        <taxon>Cnidaria</taxon>
        <taxon>Anthozoa</taxon>
        <taxon>Hexacorallia</taxon>
        <taxon>Scleractinia</taxon>
        <taxon>Caryophylliina</taxon>
        <taxon>Caryophylliidae</taxon>
        <taxon>Desmophyllum</taxon>
    </lineage>
</organism>
<proteinExistence type="predicted"/>
<name>A0A9X0D046_9CNID</name>
<reference evidence="2" key="1">
    <citation type="submission" date="2023-01" db="EMBL/GenBank/DDBJ databases">
        <title>Genome assembly of the deep-sea coral Lophelia pertusa.</title>
        <authorList>
            <person name="Herrera S."/>
            <person name="Cordes E."/>
        </authorList>
    </citation>
    <scope>NUCLEOTIDE SEQUENCE</scope>
    <source>
        <strain evidence="2">USNM1676648</strain>
        <tissue evidence="2">Polyp</tissue>
    </source>
</reference>
<feature type="compositionally biased region" description="Acidic residues" evidence="1">
    <location>
        <begin position="13"/>
        <end position="27"/>
    </location>
</feature>
<comment type="caution">
    <text evidence="2">The sequence shown here is derived from an EMBL/GenBank/DDBJ whole genome shotgun (WGS) entry which is preliminary data.</text>
</comment>
<dbReference type="EMBL" id="MU826355">
    <property type="protein sequence ID" value="KAJ7379919.1"/>
    <property type="molecule type" value="Genomic_DNA"/>
</dbReference>
<feature type="compositionally biased region" description="Acidic residues" evidence="1">
    <location>
        <begin position="61"/>
        <end position="82"/>
    </location>
</feature>
<protein>
    <submittedName>
        <fullName evidence="2">Uncharacterized protein</fullName>
    </submittedName>
</protein>
<gene>
    <name evidence="2" type="ORF">OS493_012679</name>
</gene>
<dbReference type="Proteomes" id="UP001163046">
    <property type="component" value="Unassembled WGS sequence"/>
</dbReference>
<sequence>MSMGINSNQELDEHIEEDESTLPEEESQGYHFVSNTSTDVTPSVPEEQRSFPPELPSDTGCMDDESDQENQDDDDDDDETSDTELASLCGLVWHSPGKIDVLKQSQFLVFDQGQENLEMREFSLNNLSKDSLKSAEFPVFNDEHFFSSLCANQLEEACSEDGYSLDGNQESEDVIQGNMSGNPTVNNMGDIKGKSK</sequence>